<dbReference type="KEGG" id="mha:HF1_08350"/>
<organism evidence="1 2">
    <name type="scientific">Mycoplasma haemofelis (strain Langford 1)</name>
    <name type="common">Haemobartonella felis</name>
    <dbReference type="NCBI Taxonomy" id="941640"/>
    <lineage>
        <taxon>Bacteria</taxon>
        <taxon>Bacillati</taxon>
        <taxon>Mycoplasmatota</taxon>
        <taxon>Mollicutes</taxon>
        <taxon>Mycoplasmataceae</taxon>
        <taxon>Mycoplasma</taxon>
    </lineage>
</organism>
<reference evidence="1 2" key="1">
    <citation type="journal article" date="2011" name="J. Bacteriol.">
        <title>Complete genome sequence of Mycoplasma haemofelis, a hemotropic mycoplasma.</title>
        <authorList>
            <person name="Barker E.N."/>
            <person name="Helps C.R."/>
            <person name="Peters I.R."/>
            <person name="Darby A.C."/>
            <person name="Radford A.D."/>
            <person name="Tasker S."/>
        </authorList>
    </citation>
    <scope>NUCLEOTIDE SEQUENCE [LARGE SCALE GENOMIC DNA]</scope>
    <source>
        <strain evidence="1 2">Langford 1</strain>
    </source>
</reference>
<keyword evidence="2" id="KW-1185">Reference proteome</keyword>
<name>E8ZI72_MYCHL</name>
<dbReference type="Proteomes" id="UP000008637">
    <property type="component" value="Chromosome"/>
</dbReference>
<gene>
    <name evidence="1" type="ordered locus">HF1_08350</name>
</gene>
<accession>E8ZI72</accession>
<dbReference type="AlphaFoldDB" id="E8ZI72"/>
<evidence type="ECO:0000313" key="1">
    <source>
        <dbReference type="EMBL" id="CBY92843.1"/>
    </source>
</evidence>
<dbReference type="HOGENOM" id="CLU_1883449_0_0_14"/>
<proteinExistence type="predicted"/>
<dbReference type="EMBL" id="FR773153">
    <property type="protein sequence ID" value="CBY92843.1"/>
    <property type="molecule type" value="Genomic_DNA"/>
</dbReference>
<sequence>MNKLTLAYSAAGVTAASGAGVGGYMYATREVNSKEPKKQLISEFLVSAGKTVLSTEEGGTNKDAGEWTKRQTAYGSAAQEDLITDLDNSNPETTIAKSSTVDLVKMRKWCKKNLSAEFSSTEDALYKKVLKWCTKEAQ</sequence>
<protein>
    <submittedName>
        <fullName evidence="1">Uncharacterized protein</fullName>
    </submittedName>
</protein>
<evidence type="ECO:0000313" key="2">
    <source>
        <dbReference type="Proteomes" id="UP000008637"/>
    </source>
</evidence>
<dbReference type="OrthoDB" id="9838291at2"/>